<dbReference type="Pfam" id="PF22945">
    <property type="entry name" value="LEM-3_GIY-YIG"/>
    <property type="match status" value="1"/>
</dbReference>
<dbReference type="RefSeq" id="WP_100922088.1">
    <property type="nucleotide sequence ID" value="NZ_CP020370.1"/>
</dbReference>
<evidence type="ECO:0000259" key="1">
    <source>
        <dbReference type="PROSITE" id="PS50164"/>
    </source>
</evidence>
<dbReference type="PROSITE" id="PS50164">
    <property type="entry name" value="GIY_YIG"/>
    <property type="match status" value="1"/>
</dbReference>
<dbReference type="AlphaFoldDB" id="A0A2K8UFS5"/>
<proteinExistence type="predicted"/>
<sequence>MDWNFESHLPPGVAEALGHYVYLYVDPRTDEPFYVGKGVGERLLAHFGDVKESAKTRLIAELKSGGIPPRLEILAHGLKDEETAFRVEAAVIDVLGLGSLTNAVRGWRSLQVGRMNLDDLAELYAAQPVNIDAPVLLVRVNKLYRKNMSALELYEATRGIWRLGKRRTNVRYAFSVFHGLVREVYGVHQWYPARTLHYETRDLSARDTAGRFEFEGDIAPASIRDKYRGKAVHQYLKRGNQSPTVYVGA</sequence>
<dbReference type="InterPro" id="IPR000305">
    <property type="entry name" value="GIY-YIG_endonuc"/>
</dbReference>
<feature type="domain" description="GIY-YIG" evidence="1">
    <location>
        <begin position="17"/>
        <end position="103"/>
    </location>
</feature>
<gene>
    <name evidence="2" type="ORF">THSYN_28170</name>
</gene>
<dbReference type="KEGG" id="tsy:THSYN_28170"/>
<organism evidence="2 3">
    <name type="scientific">Candidatus Thiodictyon syntrophicum</name>
    <dbReference type="NCBI Taxonomy" id="1166950"/>
    <lineage>
        <taxon>Bacteria</taxon>
        <taxon>Pseudomonadati</taxon>
        <taxon>Pseudomonadota</taxon>
        <taxon>Gammaproteobacteria</taxon>
        <taxon>Chromatiales</taxon>
        <taxon>Chromatiaceae</taxon>
        <taxon>Thiodictyon</taxon>
    </lineage>
</organism>
<evidence type="ECO:0000313" key="3">
    <source>
        <dbReference type="Proteomes" id="UP000232638"/>
    </source>
</evidence>
<keyword evidence="3" id="KW-1185">Reference proteome</keyword>
<evidence type="ECO:0000313" key="2">
    <source>
        <dbReference type="EMBL" id="AUB84433.1"/>
    </source>
</evidence>
<dbReference type="EMBL" id="CP020370">
    <property type="protein sequence ID" value="AUB84433.1"/>
    <property type="molecule type" value="Genomic_DNA"/>
</dbReference>
<reference evidence="2 3" key="1">
    <citation type="submission" date="2017-03" db="EMBL/GenBank/DDBJ databases">
        <title>Complete genome sequence of Candidatus 'Thiodictyon syntrophicum' sp. nov. strain Cad16T, a photolithoautotroph purple sulfur bacterium isolated from an alpine meromictic lake.</title>
        <authorList>
            <person name="Luedin S.M."/>
            <person name="Pothier J.F."/>
            <person name="Danza F."/>
            <person name="Storelli N."/>
            <person name="Wittwer M."/>
            <person name="Tonolla M."/>
        </authorList>
    </citation>
    <scope>NUCLEOTIDE SEQUENCE [LARGE SCALE GENOMIC DNA]</scope>
    <source>
        <strain evidence="2 3">Cad16T</strain>
    </source>
</reference>
<accession>A0A2K8UFS5</accession>
<protein>
    <recommendedName>
        <fullName evidence="1">GIY-YIG domain-containing protein</fullName>
    </recommendedName>
</protein>
<dbReference type="CDD" id="cd10440">
    <property type="entry name" value="GIY-YIG_COG3680"/>
    <property type="match status" value="1"/>
</dbReference>
<dbReference type="Proteomes" id="UP000232638">
    <property type="component" value="Chromosome"/>
</dbReference>
<name>A0A2K8UFS5_9GAMM</name>
<dbReference type="OrthoDB" id="67448at2"/>